<evidence type="ECO:0000313" key="1">
    <source>
        <dbReference type="EMBL" id="CAH3183100.1"/>
    </source>
</evidence>
<evidence type="ECO:0000313" key="2">
    <source>
        <dbReference type="Proteomes" id="UP001159427"/>
    </source>
</evidence>
<feature type="non-terminal residue" evidence="1">
    <location>
        <position position="115"/>
    </location>
</feature>
<organism evidence="1 2">
    <name type="scientific">Porites evermanni</name>
    <dbReference type="NCBI Taxonomy" id="104178"/>
    <lineage>
        <taxon>Eukaryota</taxon>
        <taxon>Metazoa</taxon>
        <taxon>Cnidaria</taxon>
        <taxon>Anthozoa</taxon>
        <taxon>Hexacorallia</taxon>
        <taxon>Scleractinia</taxon>
        <taxon>Fungiina</taxon>
        <taxon>Poritidae</taxon>
        <taxon>Porites</taxon>
    </lineage>
</organism>
<dbReference type="Proteomes" id="UP001159427">
    <property type="component" value="Unassembled WGS sequence"/>
</dbReference>
<protein>
    <recommendedName>
        <fullName evidence="3">DDE Tnp4 domain-containing protein</fullName>
    </recommendedName>
</protein>
<dbReference type="EMBL" id="CALNXI010002108">
    <property type="protein sequence ID" value="CAH3183100.1"/>
    <property type="molecule type" value="Genomic_DNA"/>
</dbReference>
<sequence>MAARLIRNTPRYCQITPVLYQLHWLPISVRIKFRVILIRFKATHGLVPYHRQNLTKVMEKSSHNLGSNDELFLAPPTFKSKKILGDRAFQVAAPTLWSKLPSALRIETSLKPFKA</sequence>
<comment type="caution">
    <text evidence="1">The sequence shown here is derived from an EMBL/GenBank/DDBJ whole genome shotgun (WGS) entry which is preliminary data.</text>
</comment>
<name>A0ABN8RX06_9CNID</name>
<evidence type="ECO:0008006" key="3">
    <source>
        <dbReference type="Google" id="ProtNLM"/>
    </source>
</evidence>
<gene>
    <name evidence="1" type="ORF">PEVE_00014655</name>
</gene>
<proteinExistence type="predicted"/>
<keyword evidence="2" id="KW-1185">Reference proteome</keyword>
<reference evidence="1 2" key="1">
    <citation type="submission" date="2022-05" db="EMBL/GenBank/DDBJ databases">
        <authorList>
            <consortium name="Genoscope - CEA"/>
            <person name="William W."/>
        </authorList>
    </citation>
    <scope>NUCLEOTIDE SEQUENCE [LARGE SCALE GENOMIC DNA]</scope>
</reference>
<accession>A0ABN8RX06</accession>